<feature type="binding site" evidence="11">
    <location>
        <position position="171"/>
    </location>
    <ligand>
        <name>substrate</name>
    </ligand>
</feature>
<keyword evidence="11" id="KW-1003">Cell membrane</keyword>
<dbReference type="EMBL" id="JAGEPA010000001">
    <property type="protein sequence ID" value="MBO1432244.1"/>
    <property type="molecule type" value="Genomic_DNA"/>
</dbReference>
<keyword evidence="5 11" id="KW-0285">Flavoprotein</keyword>
<comment type="caution">
    <text evidence="13">The sequence shown here is derived from an EMBL/GenBank/DDBJ whole genome shotgun (WGS) entry which is preliminary data.</text>
</comment>
<dbReference type="PROSITE" id="PS00911">
    <property type="entry name" value="DHODEHASE_1"/>
    <property type="match status" value="1"/>
</dbReference>
<comment type="cofactor">
    <cofactor evidence="11">
        <name>FMN</name>
        <dbReference type="ChEBI" id="CHEBI:58210"/>
    </cofactor>
    <text evidence="11">Binds 1 FMN per subunit.</text>
</comment>
<dbReference type="InterPro" id="IPR001295">
    <property type="entry name" value="Dihydroorotate_DH_CS"/>
</dbReference>
<dbReference type="NCBIfam" id="NF003652">
    <property type="entry name" value="PRK05286.2-5"/>
    <property type="match status" value="1"/>
</dbReference>
<feature type="binding site" evidence="11">
    <location>
        <begin position="61"/>
        <end position="65"/>
    </location>
    <ligand>
        <name>FMN</name>
        <dbReference type="ChEBI" id="CHEBI:58210"/>
    </ligand>
</feature>
<proteinExistence type="inferred from homology"/>
<dbReference type="Pfam" id="PF01180">
    <property type="entry name" value="DHO_dh"/>
    <property type="match status" value="1"/>
</dbReference>
<reference evidence="13" key="1">
    <citation type="journal article" date="2021" name="Int. J. Syst. Evol. Microbiol.">
        <title>Bradyrhizobium septentrionale sp. nov. (sv. septentrionale) and Bradyrhizobium quebecense sp. nov. (sv. septentrionale) associated with legumes native to Canada possess rearranged symbiosis genes and numerous insertion sequences.</title>
        <authorList>
            <person name="Bromfield E.S.P."/>
            <person name="Cloutier S."/>
        </authorList>
    </citation>
    <scope>NUCLEOTIDE SEQUENCE</scope>
    <source>
        <strain evidence="13">12S5</strain>
    </source>
</reference>
<evidence type="ECO:0000256" key="5">
    <source>
        <dbReference type="ARBA" id="ARBA00022630"/>
    </source>
</evidence>
<keyword evidence="7 11" id="KW-0665">Pyrimidine biosynthesis</keyword>
<evidence type="ECO:0000256" key="1">
    <source>
        <dbReference type="ARBA" id="ARBA00003125"/>
    </source>
</evidence>
<dbReference type="EC" id="1.3.5.2" evidence="11"/>
<feature type="binding site" evidence="11">
    <location>
        <begin position="244"/>
        <end position="245"/>
    </location>
    <ligand>
        <name>substrate</name>
    </ligand>
</feature>
<feature type="domain" description="Dihydroorotate dehydrogenase catalytic" evidence="12">
    <location>
        <begin position="44"/>
        <end position="339"/>
    </location>
</feature>
<evidence type="ECO:0000313" key="14">
    <source>
        <dbReference type="Proteomes" id="UP000692816"/>
    </source>
</evidence>
<feature type="binding site" evidence="11">
    <location>
        <begin position="110"/>
        <end position="114"/>
    </location>
    <ligand>
        <name>substrate</name>
    </ligand>
</feature>
<keyword evidence="14" id="KW-1185">Reference proteome</keyword>
<dbReference type="NCBIfam" id="NF003645">
    <property type="entry name" value="PRK05286.1-2"/>
    <property type="match status" value="1"/>
</dbReference>
<dbReference type="NCBIfam" id="TIGR01036">
    <property type="entry name" value="pyrD_sub2"/>
    <property type="match status" value="1"/>
</dbReference>
<comment type="subcellular location">
    <subcellularLocation>
        <location evidence="11">Cell membrane</location>
        <topology evidence="11">Peripheral membrane protein</topology>
    </subcellularLocation>
    <subcellularLocation>
        <location evidence="2">Membrane</location>
    </subcellularLocation>
</comment>
<gene>
    <name evidence="11" type="primary">pyrD</name>
    <name evidence="13" type="ORF">J4P68_22685</name>
</gene>
<dbReference type="PROSITE" id="PS00912">
    <property type="entry name" value="DHODEHASE_2"/>
    <property type="match status" value="1"/>
</dbReference>
<feature type="binding site" evidence="11">
    <location>
        <position position="176"/>
    </location>
    <ligand>
        <name>substrate</name>
    </ligand>
</feature>
<evidence type="ECO:0000256" key="3">
    <source>
        <dbReference type="ARBA" id="ARBA00005161"/>
    </source>
</evidence>
<organism evidence="13 14">
    <name type="scientific">Bradyrhizobium quebecense</name>
    <dbReference type="NCBI Taxonomy" id="2748629"/>
    <lineage>
        <taxon>Bacteria</taxon>
        <taxon>Pseudomonadati</taxon>
        <taxon>Pseudomonadota</taxon>
        <taxon>Alphaproteobacteria</taxon>
        <taxon>Hyphomicrobiales</taxon>
        <taxon>Nitrobacteraceae</taxon>
        <taxon>Bradyrhizobium</taxon>
    </lineage>
</organism>
<dbReference type="Gene3D" id="3.20.20.70">
    <property type="entry name" value="Aldolase class I"/>
    <property type="match status" value="1"/>
</dbReference>
<evidence type="ECO:0000313" key="13">
    <source>
        <dbReference type="EMBL" id="MBO1432244.1"/>
    </source>
</evidence>
<comment type="catalytic activity">
    <reaction evidence="10 11">
        <text>(S)-dihydroorotate + a quinone = orotate + a quinol</text>
        <dbReference type="Rhea" id="RHEA:30187"/>
        <dbReference type="ChEBI" id="CHEBI:24646"/>
        <dbReference type="ChEBI" id="CHEBI:30839"/>
        <dbReference type="ChEBI" id="CHEBI:30864"/>
        <dbReference type="ChEBI" id="CHEBI:132124"/>
        <dbReference type="EC" id="1.3.5.2"/>
    </reaction>
</comment>
<feature type="active site" description="Nucleophile" evidence="11">
    <location>
        <position position="174"/>
    </location>
</feature>
<dbReference type="PANTHER" id="PTHR48109:SF4">
    <property type="entry name" value="DIHYDROOROTATE DEHYDROGENASE (QUINONE), MITOCHONDRIAL"/>
    <property type="match status" value="1"/>
</dbReference>
<dbReference type="CDD" id="cd04738">
    <property type="entry name" value="DHOD_2_like"/>
    <property type="match status" value="1"/>
</dbReference>
<feature type="binding site" evidence="11">
    <location>
        <position position="267"/>
    </location>
    <ligand>
        <name>FMN</name>
        <dbReference type="ChEBI" id="CHEBI:58210"/>
    </ligand>
</feature>
<dbReference type="InterPro" id="IPR005720">
    <property type="entry name" value="Dihydroorotate_DH_cat"/>
</dbReference>
<dbReference type="RefSeq" id="WP_207834832.1">
    <property type="nucleotide sequence ID" value="NZ_CP088282.1"/>
</dbReference>
<dbReference type="PANTHER" id="PTHR48109">
    <property type="entry name" value="DIHYDROOROTATE DEHYDROGENASE (QUINONE), MITOCHONDRIAL-RELATED"/>
    <property type="match status" value="1"/>
</dbReference>
<evidence type="ECO:0000256" key="6">
    <source>
        <dbReference type="ARBA" id="ARBA00022643"/>
    </source>
</evidence>
<evidence type="ECO:0000256" key="10">
    <source>
        <dbReference type="ARBA" id="ARBA00048639"/>
    </source>
</evidence>
<evidence type="ECO:0000256" key="4">
    <source>
        <dbReference type="ARBA" id="ARBA00005359"/>
    </source>
</evidence>
<evidence type="ECO:0000256" key="7">
    <source>
        <dbReference type="ARBA" id="ARBA00022975"/>
    </source>
</evidence>
<evidence type="ECO:0000256" key="8">
    <source>
        <dbReference type="ARBA" id="ARBA00023002"/>
    </source>
</evidence>
<feature type="binding site" evidence="11">
    <location>
        <position position="171"/>
    </location>
    <ligand>
        <name>FMN</name>
        <dbReference type="ChEBI" id="CHEBI:58210"/>
    </ligand>
</feature>
<feature type="binding site" evidence="11">
    <location>
        <begin position="317"/>
        <end position="318"/>
    </location>
    <ligand>
        <name>FMN</name>
        <dbReference type="ChEBI" id="CHEBI:58210"/>
    </ligand>
</feature>
<dbReference type="GO" id="GO:0106430">
    <property type="term" value="F:dihydroorotate dehydrogenase (quinone) activity"/>
    <property type="evidence" value="ECO:0007669"/>
    <property type="project" value="UniProtKB-EC"/>
</dbReference>
<evidence type="ECO:0000256" key="11">
    <source>
        <dbReference type="HAMAP-Rule" id="MF_00225"/>
    </source>
</evidence>
<comment type="pathway">
    <text evidence="3 11">Pyrimidine metabolism; UMP biosynthesis via de novo pathway; orotate from (S)-dihydroorotate (quinone route): step 1/1.</text>
</comment>
<comment type="function">
    <text evidence="1 11">Catalyzes the conversion of dihydroorotate to orotate with quinone as electron acceptor.</text>
</comment>
<comment type="similarity">
    <text evidence="4 11">Belongs to the dihydroorotate dehydrogenase family. Type 2 subfamily.</text>
</comment>
<dbReference type="InterPro" id="IPR013785">
    <property type="entry name" value="Aldolase_TIM"/>
</dbReference>
<protein>
    <recommendedName>
        <fullName evidence="11">Dihydroorotate dehydrogenase (quinone)</fullName>
        <ecNumber evidence="11">1.3.5.2</ecNumber>
    </recommendedName>
    <alternativeName>
        <fullName evidence="11">DHOdehase</fullName>
        <shortName evidence="11">DHOD</shortName>
        <shortName evidence="11">DHODase</shortName>
    </alternativeName>
    <alternativeName>
        <fullName evidence="11">Dihydroorotate oxidase</fullName>
    </alternativeName>
</protein>
<evidence type="ECO:0000259" key="12">
    <source>
        <dbReference type="Pfam" id="PF01180"/>
    </source>
</evidence>
<evidence type="ECO:0000256" key="2">
    <source>
        <dbReference type="ARBA" id="ARBA00004370"/>
    </source>
</evidence>
<keyword evidence="9 11" id="KW-0472">Membrane</keyword>
<dbReference type="Proteomes" id="UP000692816">
    <property type="component" value="Unassembled WGS sequence"/>
</dbReference>
<feature type="binding site" evidence="11">
    <location>
        <position position="215"/>
    </location>
    <ligand>
        <name>FMN</name>
        <dbReference type="ChEBI" id="CHEBI:58210"/>
    </ligand>
</feature>
<dbReference type="HAMAP" id="MF_00225">
    <property type="entry name" value="DHO_dh_type2"/>
    <property type="match status" value="1"/>
</dbReference>
<feature type="binding site" evidence="11">
    <location>
        <position position="140"/>
    </location>
    <ligand>
        <name>FMN</name>
        <dbReference type="ChEBI" id="CHEBI:58210"/>
    </ligand>
</feature>
<name>A0ABS3ML93_9BRAD</name>
<dbReference type="SUPFAM" id="SSF51395">
    <property type="entry name" value="FMN-linked oxidoreductases"/>
    <property type="match status" value="1"/>
</dbReference>
<keyword evidence="8 11" id="KW-0560">Oxidoreductase</keyword>
<feature type="binding site" evidence="11">
    <location>
        <position position="243"/>
    </location>
    <ligand>
        <name>FMN</name>
        <dbReference type="ChEBI" id="CHEBI:58210"/>
    </ligand>
</feature>
<feature type="binding site" evidence="11">
    <location>
        <position position="65"/>
    </location>
    <ligand>
        <name>substrate</name>
    </ligand>
</feature>
<comment type="subunit">
    <text evidence="11">Monomer.</text>
</comment>
<keyword evidence="6 11" id="KW-0288">FMN</keyword>
<dbReference type="InterPro" id="IPR050074">
    <property type="entry name" value="DHO_dehydrogenase"/>
</dbReference>
<sequence>MIRAFDAFSLPLLRWFDPEDAHRMAIQGLKLLPPIRQRADDPKLAVRAFGLNFPNPIGMAAGFDKSAEVPDALLRLGFGFVEIGSVTPKPQAGNPRPRLFRLERDEAVINRMGFNNDGAEAVLRRLAARASGGGGIIGVNVGANKDSTDRVADYVKLIETFAPVASYFTVNVSSPNTPGLRNLQQSAALDDLLARVIDTRERVRKNAGDSPVLLKIAPDLSLTELDDVVHIARSRRVDGMIVANTTLARPSTLREENRAREQGGLSGRPLFRLSTRMVAETYVRVEGAFPLVGVGGIDSGGAALTKIRAGASLIQLYSSLVYKGIGLVDDIKRDLSSTLLRTGRDSLSEIVGADAATITAEDWPVR</sequence>
<dbReference type="InterPro" id="IPR005719">
    <property type="entry name" value="Dihydroorotate_DH_2"/>
</dbReference>
<accession>A0ABS3ML93</accession>
<evidence type="ECO:0000256" key="9">
    <source>
        <dbReference type="ARBA" id="ARBA00023136"/>
    </source>
</evidence>
<feature type="binding site" evidence="11">
    <location>
        <position position="85"/>
    </location>
    <ligand>
        <name>FMN</name>
        <dbReference type="ChEBI" id="CHEBI:58210"/>
    </ligand>
</feature>
<feature type="binding site" evidence="11">
    <location>
        <position position="296"/>
    </location>
    <ligand>
        <name>FMN</name>
        <dbReference type="ChEBI" id="CHEBI:58210"/>
    </ligand>
</feature>